<dbReference type="PROSITE" id="PS51450">
    <property type="entry name" value="LRR"/>
    <property type="match status" value="1"/>
</dbReference>
<dbReference type="InterPro" id="IPR041118">
    <property type="entry name" value="Rx_N"/>
</dbReference>
<dbReference type="GO" id="GO:0005524">
    <property type="term" value="F:ATP binding"/>
    <property type="evidence" value="ECO:0007669"/>
    <property type="project" value="UniProtKB-KW"/>
</dbReference>
<dbReference type="GO" id="GO:0051707">
    <property type="term" value="P:response to other organism"/>
    <property type="evidence" value="ECO:0007669"/>
    <property type="project" value="UniProtKB-ARBA"/>
</dbReference>
<evidence type="ECO:0000259" key="8">
    <source>
        <dbReference type="Pfam" id="PF23559"/>
    </source>
</evidence>
<evidence type="ECO:0000256" key="1">
    <source>
        <dbReference type="ARBA" id="ARBA00022614"/>
    </source>
</evidence>
<reference evidence="10 11" key="1">
    <citation type="submission" date="2024-01" db="EMBL/GenBank/DDBJ databases">
        <title>A telomere-to-telomere, gap-free genome of sweet tea (Lithocarpus litseifolius).</title>
        <authorList>
            <person name="Zhou J."/>
        </authorList>
    </citation>
    <scope>NUCLEOTIDE SEQUENCE [LARGE SCALE GENOMIC DNA]</scope>
    <source>
        <strain evidence="10">Zhou-2022a</strain>
        <tissue evidence="10">Leaf</tissue>
    </source>
</reference>
<dbReference type="Gene3D" id="3.40.50.300">
    <property type="entry name" value="P-loop containing nucleotide triphosphate hydrolases"/>
    <property type="match status" value="1"/>
</dbReference>
<dbReference type="Pfam" id="PF25019">
    <property type="entry name" value="LRR_R13L1-DRL21"/>
    <property type="match status" value="1"/>
</dbReference>
<evidence type="ECO:0008006" key="12">
    <source>
        <dbReference type="Google" id="ProtNLM"/>
    </source>
</evidence>
<dbReference type="InterPro" id="IPR027417">
    <property type="entry name" value="P-loop_NTPase"/>
</dbReference>
<dbReference type="InterPro" id="IPR036388">
    <property type="entry name" value="WH-like_DNA-bd_sf"/>
</dbReference>
<evidence type="ECO:0000313" key="10">
    <source>
        <dbReference type="EMBL" id="KAL0009279.1"/>
    </source>
</evidence>
<dbReference type="PANTHER" id="PTHR36766">
    <property type="entry name" value="PLANT BROAD-SPECTRUM MILDEW RESISTANCE PROTEIN RPW8"/>
    <property type="match status" value="1"/>
</dbReference>
<dbReference type="Pfam" id="PF00931">
    <property type="entry name" value="NB-ARC"/>
    <property type="match status" value="1"/>
</dbReference>
<keyword evidence="4" id="KW-0611">Plant defense</keyword>
<dbReference type="FunFam" id="1.10.10.10:FF:000322">
    <property type="entry name" value="Probable disease resistance protein At1g63360"/>
    <property type="match status" value="1"/>
</dbReference>
<proteinExistence type="predicted"/>
<evidence type="ECO:0000259" key="7">
    <source>
        <dbReference type="Pfam" id="PF18052"/>
    </source>
</evidence>
<evidence type="ECO:0000256" key="4">
    <source>
        <dbReference type="ARBA" id="ARBA00022821"/>
    </source>
</evidence>
<dbReference type="InterPro" id="IPR042197">
    <property type="entry name" value="Apaf_helical"/>
</dbReference>
<evidence type="ECO:0000256" key="5">
    <source>
        <dbReference type="ARBA" id="ARBA00022840"/>
    </source>
</evidence>
<feature type="domain" description="R13L1/DRL21-like LRR repeat region" evidence="9">
    <location>
        <begin position="686"/>
        <end position="813"/>
    </location>
</feature>
<gene>
    <name evidence="10" type="ORF">SO802_010781</name>
</gene>
<dbReference type="EMBL" id="JAZDWU010000003">
    <property type="protein sequence ID" value="KAL0009279.1"/>
    <property type="molecule type" value="Genomic_DNA"/>
</dbReference>
<dbReference type="Gene3D" id="1.10.10.10">
    <property type="entry name" value="Winged helix-like DNA-binding domain superfamily/Winged helix DNA-binding domain"/>
    <property type="match status" value="1"/>
</dbReference>
<dbReference type="Gene3D" id="1.20.5.4130">
    <property type="match status" value="1"/>
</dbReference>
<dbReference type="InterPro" id="IPR056789">
    <property type="entry name" value="LRR_R13L1-DRL21"/>
</dbReference>
<feature type="domain" description="NB-ARC" evidence="6">
    <location>
        <begin position="178"/>
        <end position="345"/>
    </location>
</feature>
<dbReference type="Pfam" id="PF23559">
    <property type="entry name" value="WHD_DRP"/>
    <property type="match status" value="1"/>
</dbReference>
<dbReference type="Gene3D" id="1.10.8.430">
    <property type="entry name" value="Helical domain of apoptotic protease-activating factors"/>
    <property type="match status" value="1"/>
</dbReference>
<comment type="caution">
    <text evidence="10">The sequence shown here is derived from an EMBL/GenBank/DDBJ whole genome shotgun (WGS) entry which is preliminary data.</text>
</comment>
<feature type="domain" description="Disease resistance N-terminal" evidence="7">
    <location>
        <begin position="8"/>
        <end position="100"/>
    </location>
</feature>
<keyword evidence="11" id="KW-1185">Reference proteome</keyword>
<dbReference type="Pfam" id="PF18052">
    <property type="entry name" value="Rx_N"/>
    <property type="match status" value="1"/>
</dbReference>
<dbReference type="InterPro" id="IPR001611">
    <property type="entry name" value="Leu-rich_rpt"/>
</dbReference>
<dbReference type="SUPFAM" id="SSF52058">
    <property type="entry name" value="L domain-like"/>
    <property type="match status" value="2"/>
</dbReference>
<feature type="domain" description="Disease resistance protein winged helix" evidence="8">
    <location>
        <begin position="430"/>
        <end position="498"/>
    </location>
</feature>
<dbReference type="PANTHER" id="PTHR36766:SF51">
    <property type="entry name" value="DISEASE RESISTANCE RPP13-LIKE PROTEIN 1"/>
    <property type="match status" value="1"/>
</dbReference>
<sequence length="1520" mass="172560">MSVIGEVALSALFEALFNKLTSSDLLKIFQQEQVHAELNKWKKTLLKIHAVLDDAEEKRETNRLVKIWLDELEDLAYDADDILDEFATEVLRRELNPEPHKSKVRKIFDDWVGSNQSFARLMQSKIADIDSRLEKSVTDKNNLDLIGSTASLGRTRTERSRVPTTSLVNEDHTYGRDEDKKTIIKLLMSSECSRAKPSVIPIVGMGGLGKTTLAQLVYNDDDVNSYFDLRAWVCVSEDFDIVRLTKVILQSITSEHCNDNDLNLIQVKLKEKLYGKKFLLILDDVWNKDYDDWTKLRCPFEFGALGSTIIVTTRIHDVSTIMGTTQPYDLKVLSNDACWSLFIQHARGSIDSVAHPELEEIGSEILHKCKGLPLAAKVLGGALRTKRNPKELKNVLNSKIWEKNGIIPVLELSYQCLPSHLKRCFAYCSLFPKDYEFEENELALLWMAEGLVQETERNKSMEDLGAEYFHDLLMRSFFQQSSNNESLFVMHDLIHDLAEWAARGLCYRMEDPFRSNEQSAKVRHFSYIRYRIDGNKKFENFPKNMHLRTILPLPIKSSGYLTNYVPNCLLPQLRCLRVLSLCGYEIIELPSSISDLKHLRYLNLSNTPIRSLPESTSSLYNLQTLMLKGCRKLTKLPEKIRDLVNLQYLDITNANLIREMPVGIEKLKNLHTLSNFVVGKDNGSKIGDLMDLEFLQGRLCISSLENVLDAEDARRAHLNGKKNLDALEIKWGSAPSGLQDASIAMDVLDMLRPWTTVKKLSIDGYIGVQFPTWLGDHLFSHIGDLKIVGCKQCISLPAIGHLSSLKFLVIKGMPMVQTIGPEFYGEGWLKPFQLLEKLHFEDMQEWQDWISCGVKYGEFPSLRELFISQCPKLQGELARHLPSLEKFSISNCEQLVVSIPSLPTLHELKIVGCKEVVSNNIEELCLLESITFSIPGLKSLSKEFMEGLAKVKNLKIDNCNELTSLWQDSLMSLVRLEIESCPSLINISFTSTLKTLNIDGCGALKSLPMSNCTCLEYATIQKCSSLMFISKRQLPPTLKRLEINNCENLQFLVDEGEASSLLMKEESINSNASLLEHLVIKNCPSLKCVPLRSDLFVKLKFLEICHCSELTSLSSGNQLPIALKTLYVWDCPKLESLADNLHNNASLECLQIRDCKEIKFLPEGLHKLCHLNKIIIGDCCSLVSFPDGGFLPTHLRRLEIWGCEKLEALPRMHMVTTLHIVECPSIVSLPEEGLPTNLKELWLGGMTICKQVFEWGLHRLTSLTKLTICGYGFEDWQSFPKEADGKMMLLLPTSLTYLVIDGFPDIVFLSSKVFQNLSVLEELWIYDCPKLVSLPENGLPPSLLELQIHGCPVLKQHCKKGKGQEWLKNVPCVKIDWSAVGVVGHVYGVEFIFLIIPCTDDRSIVTYVLQMSRSEAMLEGKAVNAFQVLNYHKQNASQILLKCKLNNTARVVQERQRALQLRLIEGICNFYKKLLEANTIMPKSFVFEDLGLLKLFGKWLRRDHGDFLKGVYRNGDPHHE</sequence>
<dbReference type="InterPro" id="IPR058922">
    <property type="entry name" value="WHD_DRP"/>
</dbReference>
<evidence type="ECO:0000259" key="9">
    <source>
        <dbReference type="Pfam" id="PF25019"/>
    </source>
</evidence>
<dbReference type="SUPFAM" id="SSF52540">
    <property type="entry name" value="P-loop containing nucleoside triphosphate hydrolases"/>
    <property type="match status" value="1"/>
</dbReference>
<evidence type="ECO:0000256" key="2">
    <source>
        <dbReference type="ARBA" id="ARBA00022737"/>
    </source>
</evidence>
<dbReference type="GO" id="GO:0043531">
    <property type="term" value="F:ADP binding"/>
    <property type="evidence" value="ECO:0007669"/>
    <property type="project" value="InterPro"/>
</dbReference>
<dbReference type="FunFam" id="3.40.50.300:FF:001091">
    <property type="entry name" value="Probable disease resistance protein At1g61300"/>
    <property type="match status" value="1"/>
</dbReference>
<dbReference type="InterPro" id="IPR032675">
    <property type="entry name" value="LRR_dom_sf"/>
</dbReference>
<dbReference type="PRINTS" id="PR00364">
    <property type="entry name" value="DISEASERSIST"/>
</dbReference>
<name>A0AAW2DI84_9ROSI</name>
<accession>A0AAW2DI84</accession>
<dbReference type="InterPro" id="IPR002182">
    <property type="entry name" value="NB-ARC"/>
</dbReference>
<organism evidence="10 11">
    <name type="scientific">Lithocarpus litseifolius</name>
    <dbReference type="NCBI Taxonomy" id="425828"/>
    <lineage>
        <taxon>Eukaryota</taxon>
        <taxon>Viridiplantae</taxon>
        <taxon>Streptophyta</taxon>
        <taxon>Embryophyta</taxon>
        <taxon>Tracheophyta</taxon>
        <taxon>Spermatophyta</taxon>
        <taxon>Magnoliopsida</taxon>
        <taxon>eudicotyledons</taxon>
        <taxon>Gunneridae</taxon>
        <taxon>Pentapetalae</taxon>
        <taxon>rosids</taxon>
        <taxon>fabids</taxon>
        <taxon>Fagales</taxon>
        <taxon>Fagaceae</taxon>
        <taxon>Lithocarpus</taxon>
    </lineage>
</organism>
<dbReference type="Proteomes" id="UP001459277">
    <property type="component" value="Unassembled WGS sequence"/>
</dbReference>
<dbReference type="SUPFAM" id="SSF52047">
    <property type="entry name" value="RNI-like"/>
    <property type="match status" value="1"/>
</dbReference>
<evidence type="ECO:0000256" key="3">
    <source>
        <dbReference type="ARBA" id="ARBA00022741"/>
    </source>
</evidence>
<keyword evidence="3" id="KW-0547">Nucleotide-binding</keyword>
<dbReference type="GO" id="GO:0006952">
    <property type="term" value="P:defense response"/>
    <property type="evidence" value="ECO:0007669"/>
    <property type="project" value="UniProtKB-KW"/>
</dbReference>
<keyword evidence="1" id="KW-0433">Leucine-rich repeat</keyword>
<evidence type="ECO:0000313" key="11">
    <source>
        <dbReference type="Proteomes" id="UP001459277"/>
    </source>
</evidence>
<keyword evidence="2" id="KW-0677">Repeat</keyword>
<evidence type="ECO:0000259" key="6">
    <source>
        <dbReference type="Pfam" id="PF00931"/>
    </source>
</evidence>
<keyword evidence="5" id="KW-0067">ATP-binding</keyword>
<protein>
    <recommendedName>
        <fullName evidence="12">Disease resistance RPP13-like protein 1</fullName>
    </recommendedName>
</protein>
<dbReference type="Gene3D" id="3.80.10.10">
    <property type="entry name" value="Ribonuclease Inhibitor"/>
    <property type="match status" value="5"/>
</dbReference>